<dbReference type="PANTHER" id="PTHR12993:SF29">
    <property type="entry name" value="BLR3841 PROTEIN"/>
    <property type="match status" value="1"/>
</dbReference>
<dbReference type="InterPro" id="IPR003737">
    <property type="entry name" value="GlcNAc_PI_deacetylase-related"/>
</dbReference>
<protein>
    <submittedName>
        <fullName evidence="1">PIG-L family deacetylase</fullName>
    </submittedName>
</protein>
<accession>A0A7V6A3I7</accession>
<dbReference type="EMBL" id="DTGR01000132">
    <property type="protein sequence ID" value="HHS29602.1"/>
    <property type="molecule type" value="Genomic_DNA"/>
</dbReference>
<gene>
    <name evidence="1" type="ORF">ENV52_07875</name>
</gene>
<dbReference type="Gene3D" id="3.40.50.10320">
    <property type="entry name" value="LmbE-like"/>
    <property type="match status" value="1"/>
</dbReference>
<dbReference type="InterPro" id="IPR024078">
    <property type="entry name" value="LmbE-like_dom_sf"/>
</dbReference>
<organism evidence="1">
    <name type="scientific">Desulfobacca acetoxidans</name>
    <dbReference type="NCBI Taxonomy" id="60893"/>
    <lineage>
        <taxon>Bacteria</taxon>
        <taxon>Pseudomonadati</taxon>
        <taxon>Thermodesulfobacteriota</taxon>
        <taxon>Desulfobaccia</taxon>
        <taxon>Desulfobaccales</taxon>
        <taxon>Desulfobaccaceae</taxon>
        <taxon>Desulfobacca</taxon>
    </lineage>
</organism>
<reference evidence="1" key="1">
    <citation type="journal article" date="2020" name="mSystems">
        <title>Genome- and Community-Level Interaction Insights into Carbon Utilization and Element Cycling Functions of Hydrothermarchaeota in Hydrothermal Sediment.</title>
        <authorList>
            <person name="Zhou Z."/>
            <person name="Liu Y."/>
            <person name="Xu W."/>
            <person name="Pan J."/>
            <person name="Luo Z.H."/>
            <person name="Li M."/>
        </authorList>
    </citation>
    <scope>NUCLEOTIDE SEQUENCE [LARGE SCALE GENOMIC DNA]</scope>
    <source>
        <strain evidence="1">SpSt-767</strain>
    </source>
</reference>
<comment type="caution">
    <text evidence="1">The sequence shown here is derived from an EMBL/GenBank/DDBJ whole genome shotgun (WGS) entry which is preliminary data.</text>
</comment>
<proteinExistence type="predicted"/>
<dbReference type="SUPFAM" id="SSF102588">
    <property type="entry name" value="LmbE-like"/>
    <property type="match status" value="1"/>
</dbReference>
<sequence length="330" mass="37413">MPLLLRYKAEVGNNRRKGLFMAEGRGLWRLLWIVPWFLLLLAPVAARARRPLPLAPLITHDTRLLVFSPHPDDESLGAAGLIQRVLEKGGRVQIVFMTNGDGYPDGVEKEDHISSPTAKEYRRYGAQRRTEAVKATRRLGVKARDVIFLGFPDGGLDCLRDRFRTGPQAFMSPFTRANCPPAPEAIIPRTAYTGQDLIREVERVISRFHPNLVATTPPQDAHPDHNATWYFVEEALANLTRKHQDSSPRLLGFLIHFDHWPPARGAMTASCLKPPAGFPDKKARWASLALTPRETLTKRRALRQYRTQMLVMGPYLLSFDRPNELFLLEN</sequence>
<dbReference type="PANTHER" id="PTHR12993">
    <property type="entry name" value="N-ACETYLGLUCOSAMINYL-PHOSPHATIDYLINOSITOL DE-N-ACETYLASE-RELATED"/>
    <property type="match status" value="1"/>
</dbReference>
<dbReference type="Pfam" id="PF02585">
    <property type="entry name" value="PIG-L"/>
    <property type="match status" value="1"/>
</dbReference>
<evidence type="ECO:0000313" key="1">
    <source>
        <dbReference type="EMBL" id="HHS29602.1"/>
    </source>
</evidence>
<name>A0A7V6A3I7_9BACT</name>
<dbReference type="AlphaFoldDB" id="A0A7V6A3I7"/>
<dbReference type="GO" id="GO:0016811">
    <property type="term" value="F:hydrolase activity, acting on carbon-nitrogen (but not peptide) bonds, in linear amides"/>
    <property type="evidence" value="ECO:0007669"/>
    <property type="project" value="TreeGrafter"/>
</dbReference>